<dbReference type="AlphaFoldDB" id="A0A9P9JJA3"/>
<organism evidence="1 2">
    <name type="scientific">Dactylonectria macrodidyma</name>
    <dbReference type="NCBI Taxonomy" id="307937"/>
    <lineage>
        <taxon>Eukaryota</taxon>
        <taxon>Fungi</taxon>
        <taxon>Dikarya</taxon>
        <taxon>Ascomycota</taxon>
        <taxon>Pezizomycotina</taxon>
        <taxon>Sordariomycetes</taxon>
        <taxon>Hypocreomycetidae</taxon>
        <taxon>Hypocreales</taxon>
        <taxon>Nectriaceae</taxon>
        <taxon>Dactylonectria</taxon>
    </lineage>
</organism>
<gene>
    <name evidence="1" type="ORF">EDB81DRAFT_678899</name>
</gene>
<keyword evidence="2" id="KW-1185">Reference proteome</keyword>
<proteinExistence type="predicted"/>
<dbReference type="OrthoDB" id="5062850at2759"/>
<dbReference type="Proteomes" id="UP000738349">
    <property type="component" value="Unassembled WGS sequence"/>
</dbReference>
<protein>
    <submittedName>
        <fullName evidence="1">Uncharacterized protein</fullName>
    </submittedName>
</protein>
<sequence>MSSSSSQTTLTSLPFELQLQIFRDYFKIDGGYVFNGDSEKLTANGKPIDLALMYTCRSIAHSTKHMPLSLNTIHFSTLYRSDWMPLAGCFDYVTIFYPLLAADMLVRLEPFITPKMYSQLGLEYPAFTSRLQELSRIHQEDLDRVEPGGPDTVLRGERSGKASDWTDQFRGDPDQYLGIRHQDTHCDLAASTRRCVRATQETTFYFLRLLAESQPIEFSKLVYETLPHWVDTHPAHEFLDLGFNLWDIPSRSELEHVSSRLNVDDAWQIVDPWYYRPQHSYKSGTYDPLHKGTRCREKIRFSAAAAAIRFLTKRLLVDQRRQIRNVILHEDFLAAGNPSSHAQGLAPFFRENPQLRVERRVSVIRCISEGRRLERDIPSHVVWFLQEPSHPHLRGYREYRESMLSAGFSEVIAQWLLDALAVPDAGIPAESFTFVLEGGPDPDFSTNLFQQIIHRDIAWHKAYRASIERGLLVRWPLLLGDTLVSDGFPEAMDHLMNRTSLLHSDFNLGHQWNWEDMIEKESGVTTWKWYSEFHYRDPLRTTFPPALDYASILADNYDIQTEDEYC</sequence>
<evidence type="ECO:0000313" key="2">
    <source>
        <dbReference type="Proteomes" id="UP000738349"/>
    </source>
</evidence>
<comment type="caution">
    <text evidence="1">The sequence shown here is derived from an EMBL/GenBank/DDBJ whole genome shotgun (WGS) entry which is preliminary data.</text>
</comment>
<reference evidence="1" key="1">
    <citation type="journal article" date="2021" name="Nat. Commun.">
        <title>Genetic determinants of endophytism in the Arabidopsis root mycobiome.</title>
        <authorList>
            <person name="Mesny F."/>
            <person name="Miyauchi S."/>
            <person name="Thiergart T."/>
            <person name="Pickel B."/>
            <person name="Atanasova L."/>
            <person name="Karlsson M."/>
            <person name="Huettel B."/>
            <person name="Barry K.W."/>
            <person name="Haridas S."/>
            <person name="Chen C."/>
            <person name="Bauer D."/>
            <person name="Andreopoulos W."/>
            <person name="Pangilinan J."/>
            <person name="LaButti K."/>
            <person name="Riley R."/>
            <person name="Lipzen A."/>
            <person name="Clum A."/>
            <person name="Drula E."/>
            <person name="Henrissat B."/>
            <person name="Kohler A."/>
            <person name="Grigoriev I.V."/>
            <person name="Martin F.M."/>
            <person name="Hacquard S."/>
        </authorList>
    </citation>
    <scope>NUCLEOTIDE SEQUENCE</scope>
    <source>
        <strain evidence="1">MPI-CAGE-AT-0147</strain>
    </source>
</reference>
<accession>A0A9P9JJA3</accession>
<evidence type="ECO:0000313" key="1">
    <source>
        <dbReference type="EMBL" id="KAH7165215.1"/>
    </source>
</evidence>
<name>A0A9P9JJA3_9HYPO</name>
<dbReference type="EMBL" id="JAGMUV010000003">
    <property type="protein sequence ID" value="KAH7165215.1"/>
    <property type="molecule type" value="Genomic_DNA"/>
</dbReference>